<dbReference type="VEuPathDB" id="FungiDB:PYU1_G002681"/>
<sequence>MKRAAAKTPHIWTRRRRHVGLLCDISSASFPFWQCIAFNYVLAKNVFIKSTSKLIKYLPIIGTQFVLFYTFLGLSLCFAYMPSIVQMIMVVIFPLVKKLGDVSTDVTICMAEISGALYKTVYMQFVSSAFLGSLIMAMDFVQAVVEVRAYIPHDYMGDGRSTLETVVKIVKTASFIGLRENSRSLDGKRKRLERPSFHGGVFIDSMHIRRKDQNRILEQTLQLLFACEVLIFVEYMKTFMSFLYGSCIGSLWNLPNAKYNLILMTMTMTMTRNGMLTEVATSFRFTKKRYGISVLYLLAFVLETYWMTLQGKLLGCFITILSTATILQGVDFTFEFDYGEMLSGSGTTR</sequence>
<feature type="transmembrane region" description="Helical" evidence="1">
    <location>
        <begin position="121"/>
        <end position="141"/>
    </location>
</feature>
<dbReference type="AlphaFoldDB" id="K3WCJ3"/>
<dbReference type="EnsemblProtists" id="PYU1_T002684">
    <property type="protein sequence ID" value="PYU1_T002684"/>
    <property type="gene ID" value="PYU1_G002681"/>
</dbReference>
<organism evidence="2 3">
    <name type="scientific">Globisporangium ultimum (strain ATCC 200006 / CBS 805.95 / DAOM BR144)</name>
    <name type="common">Pythium ultimum</name>
    <dbReference type="NCBI Taxonomy" id="431595"/>
    <lineage>
        <taxon>Eukaryota</taxon>
        <taxon>Sar</taxon>
        <taxon>Stramenopiles</taxon>
        <taxon>Oomycota</taxon>
        <taxon>Peronosporomycetes</taxon>
        <taxon>Pythiales</taxon>
        <taxon>Pythiaceae</taxon>
        <taxon>Globisporangium</taxon>
    </lineage>
</organism>
<feature type="transmembrane region" description="Helical" evidence="1">
    <location>
        <begin position="54"/>
        <end position="72"/>
    </location>
</feature>
<reference evidence="3" key="1">
    <citation type="journal article" date="2010" name="Genome Biol.">
        <title>Genome sequence of the necrotrophic plant pathogen Pythium ultimum reveals original pathogenicity mechanisms and effector repertoire.</title>
        <authorList>
            <person name="Levesque C.A."/>
            <person name="Brouwer H."/>
            <person name="Cano L."/>
            <person name="Hamilton J.P."/>
            <person name="Holt C."/>
            <person name="Huitema E."/>
            <person name="Raffaele S."/>
            <person name="Robideau G.P."/>
            <person name="Thines M."/>
            <person name="Win J."/>
            <person name="Zerillo M.M."/>
            <person name="Beakes G.W."/>
            <person name="Boore J.L."/>
            <person name="Busam D."/>
            <person name="Dumas B."/>
            <person name="Ferriera S."/>
            <person name="Fuerstenberg S.I."/>
            <person name="Gachon C.M."/>
            <person name="Gaulin E."/>
            <person name="Govers F."/>
            <person name="Grenville-Briggs L."/>
            <person name="Horner N."/>
            <person name="Hostetler J."/>
            <person name="Jiang R.H."/>
            <person name="Johnson J."/>
            <person name="Krajaejun T."/>
            <person name="Lin H."/>
            <person name="Meijer H.J."/>
            <person name="Moore B."/>
            <person name="Morris P."/>
            <person name="Phuntmart V."/>
            <person name="Puiu D."/>
            <person name="Shetty J."/>
            <person name="Stajich J.E."/>
            <person name="Tripathy S."/>
            <person name="Wawra S."/>
            <person name="van West P."/>
            <person name="Whitty B.R."/>
            <person name="Coutinho P.M."/>
            <person name="Henrissat B."/>
            <person name="Martin F."/>
            <person name="Thomas P.D."/>
            <person name="Tyler B.M."/>
            <person name="De Vries R.P."/>
            <person name="Kamoun S."/>
            <person name="Yandell M."/>
            <person name="Tisserat N."/>
            <person name="Buell C.R."/>
        </authorList>
    </citation>
    <scope>NUCLEOTIDE SEQUENCE</scope>
    <source>
        <strain evidence="3">DAOM:BR144</strain>
    </source>
</reference>
<dbReference type="EMBL" id="GL376628">
    <property type="status" value="NOT_ANNOTATED_CDS"/>
    <property type="molecule type" value="Genomic_DNA"/>
</dbReference>
<keyword evidence="1" id="KW-0812">Transmembrane</keyword>
<reference evidence="2" key="3">
    <citation type="submission" date="2015-02" db="UniProtKB">
        <authorList>
            <consortium name="EnsemblProtists"/>
        </authorList>
    </citation>
    <scope>IDENTIFICATION</scope>
    <source>
        <strain evidence="2">DAOM BR144</strain>
    </source>
</reference>
<evidence type="ECO:0000313" key="2">
    <source>
        <dbReference type="EnsemblProtists" id="PYU1_T002684"/>
    </source>
</evidence>
<evidence type="ECO:0000313" key="3">
    <source>
        <dbReference type="Proteomes" id="UP000019132"/>
    </source>
</evidence>
<feature type="transmembrane region" description="Helical" evidence="1">
    <location>
        <begin position="21"/>
        <end position="42"/>
    </location>
</feature>
<keyword evidence="1" id="KW-1133">Transmembrane helix</keyword>
<keyword evidence="3" id="KW-1185">Reference proteome</keyword>
<feature type="transmembrane region" description="Helical" evidence="1">
    <location>
        <begin position="242"/>
        <end position="262"/>
    </location>
</feature>
<dbReference type="eggNOG" id="ENOG502SK42">
    <property type="taxonomic scope" value="Eukaryota"/>
</dbReference>
<evidence type="ECO:0000256" key="1">
    <source>
        <dbReference type="SAM" id="Phobius"/>
    </source>
</evidence>
<feature type="transmembrane region" description="Helical" evidence="1">
    <location>
        <begin position="290"/>
        <end position="307"/>
    </location>
</feature>
<dbReference type="InParanoid" id="K3WCJ3"/>
<keyword evidence="1" id="KW-0472">Membrane</keyword>
<dbReference type="Proteomes" id="UP000019132">
    <property type="component" value="Unassembled WGS sequence"/>
</dbReference>
<protein>
    <submittedName>
        <fullName evidence="2">Uncharacterized protein</fullName>
    </submittedName>
</protein>
<name>K3WCJ3_GLOUD</name>
<dbReference type="HOGENOM" id="CLU_795653_0_0_1"/>
<reference evidence="3" key="2">
    <citation type="submission" date="2010-04" db="EMBL/GenBank/DDBJ databases">
        <authorList>
            <person name="Buell R."/>
            <person name="Hamilton J."/>
            <person name="Hostetler J."/>
        </authorList>
    </citation>
    <scope>NUCLEOTIDE SEQUENCE [LARGE SCALE GENOMIC DNA]</scope>
    <source>
        <strain evidence="3">DAOM:BR144</strain>
    </source>
</reference>
<proteinExistence type="predicted"/>
<accession>K3WCJ3</accession>